<evidence type="ECO:0000313" key="2">
    <source>
        <dbReference type="EMBL" id="CAJ1066365.1"/>
    </source>
</evidence>
<organism evidence="2 3">
    <name type="scientific">Xyrichtys novacula</name>
    <name type="common">Pearly razorfish</name>
    <name type="synonym">Hemipteronotus novacula</name>
    <dbReference type="NCBI Taxonomy" id="13765"/>
    <lineage>
        <taxon>Eukaryota</taxon>
        <taxon>Metazoa</taxon>
        <taxon>Chordata</taxon>
        <taxon>Craniata</taxon>
        <taxon>Vertebrata</taxon>
        <taxon>Euteleostomi</taxon>
        <taxon>Actinopterygii</taxon>
        <taxon>Neopterygii</taxon>
        <taxon>Teleostei</taxon>
        <taxon>Neoteleostei</taxon>
        <taxon>Acanthomorphata</taxon>
        <taxon>Eupercaria</taxon>
        <taxon>Labriformes</taxon>
        <taxon>Labridae</taxon>
        <taxon>Xyrichtys</taxon>
    </lineage>
</organism>
<accession>A0AAV1FYM6</accession>
<dbReference type="PANTHER" id="PTHR33198">
    <property type="entry name" value="ANK_REP_REGION DOMAIN-CONTAINING PROTEIN-RELATED"/>
    <property type="match status" value="1"/>
</dbReference>
<dbReference type="EMBL" id="OY660873">
    <property type="protein sequence ID" value="CAJ1066365.1"/>
    <property type="molecule type" value="Genomic_DNA"/>
</dbReference>
<reference evidence="2" key="1">
    <citation type="submission" date="2023-08" db="EMBL/GenBank/DDBJ databases">
        <authorList>
            <person name="Alioto T."/>
            <person name="Alioto T."/>
            <person name="Gomez Garrido J."/>
        </authorList>
    </citation>
    <scope>NUCLEOTIDE SEQUENCE</scope>
</reference>
<feature type="region of interest" description="Disordered" evidence="1">
    <location>
        <begin position="100"/>
        <end position="141"/>
    </location>
</feature>
<sequence>MERQQYIKVKATSESYCVLRKNVRCERARFNQGEQQANETEDSFITAPCALAENCSYGALHEVLIRDSLVVGLRDISIEEKMQLDKDLTLKKAINIARQSKMKKGQQTDLRGETKHDIDSVTTKQWGKKSPNPRTQNKQKHLPIETKALQGGQSCDGCGNPLDMEGGNAQPERRHARRGKKVRMYVCKYVMSA</sequence>
<dbReference type="AlphaFoldDB" id="A0AAV1FYM6"/>
<feature type="compositionally biased region" description="Basic and acidic residues" evidence="1">
    <location>
        <begin position="110"/>
        <end position="119"/>
    </location>
</feature>
<keyword evidence="3" id="KW-1185">Reference proteome</keyword>
<evidence type="ECO:0000313" key="3">
    <source>
        <dbReference type="Proteomes" id="UP001178508"/>
    </source>
</evidence>
<gene>
    <name evidence="2" type="ORF">XNOV1_A039808</name>
</gene>
<protein>
    <submittedName>
        <fullName evidence="2">Uncharacterized protein LOC121812411</fullName>
    </submittedName>
</protein>
<proteinExistence type="predicted"/>
<dbReference type="Proteomes" id="UP001178508">
    <property type="component" value="Chromosome 10"/>
</dbReference>
<evidence type="ECO:0000256" key="1">
    <source>
        <dbReference type="SAM" id="MobiDB-lite"/>
    </source>
</evidence>
<name>A0AAV1FYM6_XYRNO</name>